<accession>A0A4R6Z4U9</accession>
<evidence type="ECO:0000313" key="2">
    <source>
        <dbReference type="EMBL" id="TDR46717.1"/>
    </source>
</evidence>
<feature type="signal peptide" evidence="1">
    <location>
        <begin position="1"/>
        <end position="18"/>
    </location>
</feature>
<reference evidence="2 3" key="1">
    <citation type="submission" date="2019-03" db="EMBL/GenBank/DDBJ databases">
        <title>Genomic Encyclopedia of Type Strains, Phase IV (KMG-IV): sequencing the most valuable type-strain genomes for metagenomic binning, comparative biology and taxonomic classification.</title>
        <authorList>
            <person name="Goeker M."/>
        </authorList>
    </citation>
    <scope>NUCLEOTIDE SEQUENCE [LARGE SCALE GENOMIC DNA]</scope>
    <source>
        <strain evidence="2 3">DSM 21667</strain>
    </source>
</reference>
<dbReference type="Pfam" id="PF22000">
    <property type="entry name" value="DUF6929"/>
    <property type="match status" value="1"/>
</dbReference>
<keyword evidence="1" id="KW-0732">Signal</keyword>
<gene>
    <name evidence="2" type="ORF">DFR29_103253</name>
</gene>
<proteinExistence type="predicted"/>
<dbReference type="InterPro" id="IPR053851">
    <property type="entry name" value="DUF6929"/>
</dbReference>
<protein>
    <submittedName>
        <fullName evidence="2">Uncharacterized protein</fullName>
    </submittedName>
</protein>
<dbReference type="RefSeq" id="WP_133817849.1">
    <property type="nucleotide sequence ID" value="NZ_SNZH01000003.1"/>
</dbReference>
<dbReference type="OrthoDB" id="8357313at2"/>
<evidence type="ECO:0000313" key="3">
    <source>
        <dbReference type="Proteomes" id="UP000295293"/>
    </source>
</evidence>
<name>A0A4R6Z4U9_9GAMM</name>
<sequence length="322" mass="33113">MIALQPLRSLMFSAPAVAPPYLSAASGLVVAGDFVYVVADDELHLGVFDRAGKNGGSRVRLFPGDLPDEAAARKACKPDLEVLVRLPSFAGYPAGALLALGSGSRPNRQSGALLGLDDSGALSGGSCRVDLTALYAPLQRRFAALNIEGAVVCGSQLVLLQRASGSHPQNALIGFALADVLLALSAGDAPRLPELPAALCSVELGGVDGIPLGFTDAAALPDGRIVFSAVAEHVDDTYHDGPCVAAAIGIVTPEGQVQALQLLQPVYKVEGIDAIQDGDVIRLLLVTDADDRRVPAVLFSASLAPRPEDSQPPPRAVPTPAA</sequence>
<organism evidence="2 3">
    <name type="scientific">Tahibacter aquaticus</name>
    <dbReference type="NCBI Taxonomy" id="520092"/>
    <lineage>
        <taxon>Bacteria</taxon>
        <taxon>Pseudomonadati</taxon>
        <taxon>Pseudomonadota</taxon>
        <taxon>Gammaproteobacteria</taxon>
        <taxon>Lysobacterales</taxon>
        <taxon>Rhodanobacteraceae</taxon>
        <taxon>Tahibacter</taxon>
    </lineage>
</organism>
<keyword evidence="3" id="KW-1185">Reference proteome</keyword>
<evidence type="ECO:0000256" key="1">
    <source>
        <dbReference type="SAM" id="SignalP"/>
    </source>
</evidence>
<comment type="caution">
    <text evidence="2">The sequence shown here is derived from an EMBL/GenBank/DDBJ whole genome shotgun (WGS) entry which is preliminary data.</text>
</comment>
<dbReference type="EMBL" id="SNZH01000003">
    <property type="protein sequence ID" value="TDR46717.1"/>
    <property type="molecule type" value="Genomic_DNA"/>
</dbReference>
<feature type="chain" id="PRO_5020743128" evidence="1">
    <location>
        <begin position="19"/>
        <end position="322"/>
    </location>
</feature>
<dbReference type="AlphaFoldDB" id="A0A4R6Z4U9"/>
<dbReference type="Proteomes" id="UP000295293">
    <property type="component" value="Unassembled WGS sequence"/>
</dbReference>